<evidence type="ECO:0000313" key="2">
    <source>
        <dbReference type="Proteomes" id="UP000186168"/>
    </source>
</evidence>
<organism evidence="1 2">
    <name type="scientific">Streptomyces sparsogenes DSM 40356</name>
    <dbReference type="NCBI Taxonomy" id="1331668"/>
    <lineage>
        <taxon>Bacteria</taxon>
        <taxon>Bacillati</taxon>
        <taxon>Actinomycetota</taxon>
        <taxon>Actinomycetes</taxon>
        <taxon>Kitasatosporales</taxon>
        <taxon>Streptomycetaceae</taxon>
        <taxon>Streptomyces</taxon>
    </lineage>
</organism>
<proteinExistence type="predicted"/>
<protein>
    <recommendedName>
        <fullName evidence="3">Resolvase/invertase-type recombinase catalytic domain-containing protein</fullName>
    </recommendedName>
</protein>
<dbReference type="AlphaFoldDB" id="A0A1R1S5Y7"/>
<dbReference type="Proteomes" id="UP000186168">
    <property type="component" value="Unassembled WGS sequence"/>
</dbReference>
<dbReference type="GeneID" id="96742751"/>
<gene>
    <name evidence="1" type="ORF">SPAR_40087</name>
</gene>
<dbReference type="RefSeq" id="WP_065960204.1">
    <property type="nucleotide sequence ID" value="NZ_ASQP01000518.1"/>
</dbReference>
<reference evidence="1 2" key="1">
    <citation type="submission" date="2013-05" db="EMBL/GenBank/DDBJ databases">
        <title>Genome sequence of Streptomyces sparsogenes DSM 40356.</title>
        <authorList>
            <person name="Coyne S."/>
            <person name="Seebeck F.P."/>
        </authorList>
    </citation>
    <scope>NUCLEOTIDE SEQUENCE [LARGE SCALE GENOMIC DNA]</scope>
    <source>
        <strain evidence="1 2">DSM 40356</strain>
    </source>
</reference>
<name>A0A1R1S5Y7_9ACTN</name>
<accession>A0A1R1S5Y7</accession>
<dbReference type="EMBL" id="ASQP01000518">
    <property type="protein sequence ID" value="OMI33698.1"/>
    <property type="molecule type" value="Genomic_DNA"/>
</dbReference>
<sequence length="148" mass="15873">MEPLTEHRGVAGPVVYGYLRLVRAASARQEALTASLAEYCRQHELQLSGVFTERSASATVAFTGLLDVLALPDTYGVVLPAESHLGPKRIAADQARRIEAAGARLLLIRGPRRPRPAVTTLPARPAQVELAVAARSSTPKREGRPCLS</sequence>
<evidence type="ECO:0000313" key="1">
    <source>
        <dbReference type="EMBL" id="OMI33698.1"/>
    </source>
</evidence>
<dbReference type="STRING" id="67365.GCA_001704635_05135"/>
<keyword evidence="2" id="KW-1185">Reference proteome</keyword>
<comment type="caution">
    <text evidence="1">The sequence shown here is derived from an EMBL/GenBank/DDBJ whole genome shotgun (WGS) entry which is preliminary data.</text>
</comment>
<evidence type="ECO:0008006" key="3">
    <source>
        <dbReference type="Google" id="ProtNLM"/>
    </source>
</evidence>